<evidence type="ECO:0000313" key="2">
    <source>
        <dbReference type="EMBL" id="GAA0540737.1"/>
    </source>
</evidence>
<feature type="compositionally biased region" description="Polar residues" evidence="1">
    <location>
        <begin position="1"/>
        <end position="10"/>
    </location>
</feature>
<reference evidence="2" key="2">
    <citation type="submission" date="2023-12" db="EMBL/GenBank/DDBJ databases">
        <authorList>
            <person name="Sun Q."/>
            <person name="Inoue M."/>
        </authorList>
    </citation>
    <scope>NUCLEOTIDE SEQUENCE</scope>
    <source>
        <strain evidence="2">JCM 14265</strain>
    </source>
</reference>
<protein>
    <submittedName>
        <fullName evidence="2">Uncharacterized protein</fullName>
    </submittedName>
</protein>
<evidence type="ECO:0000313" key="3">
    <source>
        <dbReference type="Proteomes" id="UP001501425"/>
    </source>
</evidence>
<reference evidence="2" key="1">
    <citation type="journal article" date="2014" name="Int. J. Syst. Evol. Microbiol.">
        <title>Complete genome sequence of Corynebacterium casei LMG S-19264T (=DSM 44701T), isolated from a smear-ripened cheese.</title>
        <authorList>
            <consortium name="US DOE Joint Genome Institute (JGI-PGF)"/>
            <person name="Walter F."/>
            <person name="Albersmeier A."/>
            <person name="Kalinowski J."/>
            <person name="Ruckert C."/>
        </authorList>
    </citation>
    <scope>NUCLEOTIDE SEQUENCE</scope>
    <source>
        <strain evidence="2">JCM 14265</strain>
    </source>
</reference>
<accession>A0AAV3SQH0</accession>
<dbReference type="AlphaFoldDB" id="A0AAV3SQH0"/>
<organism evidence="2 3">
    <name type="scientific">Halorubrum ejinorense</name>
    <dbReference type="NCBI Taxonomy" id="425309"/>
    <lineage>
        <taxon>Archaea</taxon>
        <taxon>Methanobacteriati</taxon>
        <taxon>Methanobacteriota</taxon>
        <taxon>Stenosarchaea group</taxon>
        <taxon>Halobacteria</taxon>
        <taxon>Halobacteriales</taxon>
        <taxon>Haloferacaceae</taxon>
        <taxon>Halorubrum</taxon>
    </lineage>
</organism>
<evidence type="ECO:0000256" key="1">
    <source>
        <dbReference type="SAM" id="MobiDB-lite"/>
    </source>
</evidence>
<dbReference type="Proteomes" id="UP001501425">
    <property type="component" value="Unassembled WGS sequence"/>
</dbReference>
<name>A0AAV3SQH0_9EURY</name>
<dbReference type="EMBL" id="BAAADQ010000006">
    <property type="protein sequence ID" value="GAA0540737.1"/>
    <property type="molecule type" value="Genomic_DNA"/>
</dbReference>
<sequence>MRSYRRTSTGLPIGTLRSDPKGSEVPRMTQPLAVEETFQPICDTIAHKFEEMVKYENVLCSDTI</sequence>
<comment type="caution">
    <text evidence="2">The sequence shown here is derived from an EMBL/GenBank/DDBJ whole genome shotgun (WGS) entry which is preliminary data.</text>
</comment>
<feature type="region of interest" description="Disordered" evidence="1">
    <location>
        <begin position="1"/>
        <end position="25"/>
    </location>
</feature>
<gene>
    <name evidence="2" type="ORF">GCM10008994_14770</name>
</gene>
<proteinExistence type="predicted"/>